<dbReference type="InterPro" id="IPR015876">
    <property type="entry name" value="Acyl-CoA_DS"/>
</dbReference>
<reference evidence="17" key="1">
    <citation type="submission" date="2022-11" db="EMBL/GenBank/DDBJ databases">
        <authorList>
            <person name="Petersen C."/>
        </authorList>
    </citation>
    <scope>NUCLEOTIDE SEQUENCE</scope>
    <source>
        <strain evidence="17">IBT 30761</strain>
    </source>
</reference>
<evidence type="ECO:0000256" key="13">
    <source>
        <dbReference type="ARBA" id="ARBA00023160"/>
    </source>
</evidence>
<feature type="transmembrane region" description="Helical" evidence="15">
    <location>
        <begin position="105"/>
        <end position="126"/>
    </location>
</feature>
<dbReference type="InterPro" id="IPR005804">
    <property type="entry name" value="FA_desaturase_dom"/>
</dbReference>
<keyword evidence="13 14" id="KW-0275">Fatty acid biosynthesis</keyword>
<keyword evidence="6 14" id="KW-0479">Metal-binding</keyword>
<comment type="similarity">
    <text evidence="2 14">Belongs to the fatty acid desaturase type 1 family.</text>
</comment>
<evidence type="ECO:0000256" key="10">
    <source>
        <dbReference type="ARBA" id="ARBA00023004"/>
    </source>
</evidence>
<accession>A0A9W9K2S8</accession>
<keyword evidence="18" id="KW-1185">Reference proteome</keyword>
<dbReference type="InterPro" id="IPR001199">
    <property type="entry name" value="Cyt_B5-like_heme/steroid-bd"/>
</dbReference>
<dbReference type="InterPro" id="IPR001522">
    <property type="entry name" value="FADS-1_CS"/>
</dbReference>
<dbReference type="EC" id="1.14.19.1" evidence="14"/>
<evidence type="ECO:0000256" key="3">
    <source>
        <dbReference type="ARBA" id="ARBA00022516"/>
    </source>
</evidence>
<evidence type="ECO:0000256" key="9">
    <source>
        <dbReference type="ARBA" id="ARBA00023002"/>
    </source>
</evidence>
<evidence type="ECO:0000259" key="16">
    <source>
        <dbReference type="PROSITE" id="PS50255"/>
    </source>
</evidence>
<comment type="caution">
    <text evidence="17">The sequence shown here is derived from an EMBL/GenBank/DDBJ whole genome shotgun (WGS) entry which is preliminary data.</text>
</comment>
<keyword evidence="12 15" id="KW-0472">Membrane</keyword>
<keyword evidence="5 15" id="KW-0812">Transmembrane</keyword>
<dbReference type="Pfam" id="PF00487">
    <property type="entry name" value="FA_desaturase"/>
    <property type="match status" value="1"/>
</dbReference>
<evidence type="ECO:0000256" key="8">
    <source>
        <dbReference type="ARBA" id="ARBA00022989"/>
    </source>
</evidence>
<comment type="catalytic activity">
    <reaction evidence="14">
        <text>octadecanoyl-CoA + 2 Fe(II)-[cytochrome b5] + O2 + 2 H(+) = (9Z)-octadecenoyl-CoA + 2 Fe(III)-[cytochrome b5] + 2 H2O</text>
        <dbReference type="Rhea" id="RHEA:19721"/>
        <dbReference type="Rhea" id="RHEA-COMP:10438"/>
        <dbReference type="Rhea" id="RHEA-COMP:10439"/>
        <dbReference type="ChEBI" id="CHEBI:15377"/>
        <dbReference type="ChEBI" id="CHEBI:15378"/>
        <dbReference type="ChEBI" id="CHEBI:15379"/>
        <dbReference type="ChEBI" id="CHEBI:29033"/>
        <dbReference type="ChEBI" id="CHEBI:29034"/>
        <dbReference type="ChEBI" id="CHEBI:57387"/>
        <dbReference type="ChEBI" id="CHEBI:57394"/>
        <dbReference type="EC" id="1.14.19.1"/>
    </reaction>
</comment>
<dbReference type="GO" id="GO:0005789">
    <property type="term" value="C:endoplasmic reticulum membrane"/>
    <property type="evidence" value="ECO:0007669"/>
    <property type="project" value="TreeGrafter"/>
</dbReference>
<dbReference type="PANTHER" id="PTHR11351:SF31">
    <property type="entry name" value="DESATURASE 1, ISOFORM A-RELATED"/>
    <property type="match status" value="1"/>
</dbReference>
<dbReference type="PROSITE" id="PS00191">
    <property type="entry name" value="CYTOCHROME_B5_1"/>
    <property type="match status" value="1"/>
</dbReference>
<organism evidence="17 18">
    <name type="scientific">Penicillium argentinense</name>
    <dbReference type="NCBI Taxonomy" id="1131581"/>
    <lineage>
        <taxon>Eukaryota</taxon>
        <taxon>Fungi</taxon>
        <taxon>Dikarya</taxon>
        <taxon>Ascomycota</taxon>
        <taxon>Pezizomycotina</taxon>
        <taxon>Eurotiomycetes</taxon>
        <taxon>Eurotiomycetidae</taxon>
        <taxon>Eurotiales</taxon>
        <taxon>Aspergillaceae</taxon>
        <taxon>Penicillium</taxon>
    </lineage>
</organism>
<dbReference type="Proteomes" id="UP001149074">
    <property type="component" value="Unassembled WGS sequence"/>
</dbReference>
<dbReference type="CDD" id="cd03505">
    <property type="entry name" value="Delta9-FADS-like"/>
    <property type="match status" value="1"/>
</dbReference>
<evidence type="ECO:0000256" key="15">
    <source>
        <dbReference type="SAM" id="Phobius"/>
    </source>
</evidence>
<evidence type="ECO:0000256" key="2">
    <source>
        <dbReference type="ARBA" id="ARBA00009295"/>
    </source>
</evidence>
<dbReference type="GeneID" id="81361173"/>
<evidence type="ECO:0000256" key="5">
    <source>
        <dbReference type="ARBA" id="ARBA00022692"/>
    </source>
</evidence>
<evidence type="ECO:0000256" key="4">
    <source>
        <dbReference type="ARBA" id="ARBA00022617"/>
    </source>
</evidence>
<feature type="transmembrane region" description="Helical" evidence="15">
    <location>
        <begin position="35"/>
        <end position="54"/>
    </location>
</feature>
<evidence type="ECO:0000256" key="6">
    <source>
        <dbReference type="ARBA" id="ARBA00022723"/>
    </source>
</evidence>
<dbReference type="InterPro" id="IPR036400">
    <property type="entry name" value="Cyt_B5-like_heme/steroid_sf"/>
</dbReference>
<feature type="domain" description="Cytochrome b5 heme-binding" evidence="16">
    <location>
        <begin position="340"/>
        <end position="419"/>
    </location>
</feature>
<dbReference type="PROSITE" id="PS50255">
    <property type="entry name" value="CYTOCHROME_B5_2"/>
    <property type="match status" value="1"/>
</dbReference>
<evidence type="ECO:0000313" key="18">
    <source>
        <dbReference type="Proteomes" id="UP001149074"/>
    </source>
</evidence>
<dbReference type="PANTHER" id="PTHR11351">
    <property type="entry name" value="ACYL-COA DESATURASE"/>
    <property type="match status" value="1"/>
</dbReference>
<keyword evidence="4 14" id="KW-0349">Heme</keyword>
<protein>
    <recommendedName>
        <fullName evidence="14">Acyl-CoA desaturase</fullName>
        <ecNumber evidence="14">1.14.19.1</ecNumber>
    </recommendedName>
</protein>
<keyword evidence="7 14" id="KW-0276">Fatty acid metabolism</keyword>
<dbReference type="PIRSF" id="PIRSF000345">
    <property type="entry name" value="OLE1"/>
    <property type="match status" value="1"/>
</dbReference>
<dbReference type="GO" id="GO:0004768">
    <property type="term" value="F:stearoyl-CoA 9-desaturase activity"/>
    <property type="evidence" value="ECO:0007669"/>
    <property type="project" value="UniProtKB-UniRule"/>
</dbReference>
<dbReference type="InterPro" id="IPR009160">
    <property type="entry name" value="Acyl-CoA_deSatase_haem/ster-bd"/>
</dbReference>
<evidence type="ECO:0000256" key="1">
    <source>
        <dbReference type="ARBA" id="ARBA00004141"/>
    </source>
</evidence>
<gene>
    <name evidence="17" type="ORF">N7532_009703</name>
</gene>
<keyword evidence="14" id="KW-0813">Transport</keyword>
<comment type="function">
    <text evidence="14">Stearoyl-CoA desaturase that utilizes O(2) and electrons from reduced cytochrome b5 to introduce the first double bond into saturated fatty acyl-CoA substrates.</text>
</comment>
<keyword evidence="8 15" id="KW-1133">Transmembrane helix</keyword>
<keyword evidence="10 14" id="KW-0408">Iron</keyword>
<evidence type="ECO:0000256" key="7">
    <source>
        <dbReference type="ARBA" id="ARBA00022832"/>
    </source>
</evidence>
<comment type="subcellular location">
    <subcellularLocation>
        <location evidence="1">Membrane</location>
        <topology evidence="1">Multi-pass membrane protein</topology>
    </subcellularLocation>
</comment>
<feature type="transmembrane region" description="Helical" evidence="15">
    <location>
        <begin position="187"/>
        <end position="208"/>
    </location>
</feature>
<dbReference type="PRINTS" id="PR00075">
    <property type="entry name" value="FACDDSATRASE"/>
</dbReference>
<proteinExistence type="inferred from homology"/>
<dbReference type="SUPFAM" id="SSF55856">
    <property type="entry name" value="Cytochrome b5-like heme/steroid binding domain"/>
    <property type="match status" value="1"/>
</dbReference>
<dbReference type="Gene3D" id="3.10.120.10">
    <property type="entry name" value="Cytochrome b5-like heme/steroid binding domain"/>
    <property type="match status" value="1"/>
</dbReference>
<dbReference type="GO" id="GO:0005506">
    <property type="term" value="F:iron ion binding"/>
    <property type="evidence" value="ECO:0007669"/>
    <property type="project" value="TreeGrafter"/>
</dbReference>
<evidence type="ECO:0000256" key="11">
    <source>
        <dbReference type="ARBA" id="ARBA00023098"/>
    </source>
</evidence>
<dbReference type="PROSITE" id="PS00476">
    <property type="entry name" value="FATTY_ACID_DESATUR_1"/>
    <property type="match status" value="1"/>
</dbReference>
<dbReference type="InterPro" id="IPR018506">
    <property type="entry name" value="Cyt_B5_heme-BS"/>
</dbReference>
<dbReference type="Pfam" id="PF00173">
    <property type="entry name" value="Cyt-b5"/>
    <property type="match status" value="1"/>
</dbReference>
<evidence type="ECO:0000256" key="14">
    <source>
        <dbReference type="PIRNR" id="PIRNR000345"/>
    </source>
</evidence>
<name>A0A9W9K2S8_9EURO</name>
<keyword evidence="3 14" id="KW-0444">Lipid biosynthesis</keyword>
<keyword evidence="14" id="KW-0249">Electron transport</keyword>
<reference evidence="17" key="2">
    <citation type="journal article" date="2023" name="IMA Fungus">
        <title>Comparative genomic study of the Penicillium genus elucidates a diverse pangenome and 15 lateral gene transfer events.</title>
        <authorList>
            <person name="Petersen C."/>
            <person name="Sorensen T."/>
            <person name="Nielsen M.R."/>
            <person name="Sondergaard T.E."/>
            <person name="Sorensen J.L."/>
            <person name="Fitzpatrick D.A."/>
            <person name="Frisvad J.C."/>
            <person name="Nielsen K.L."/>
        </authorList>
    </citation>
    <scope>NUCLEOTIDE SEQUENCE</scope>
    <source>
        <strain evidence="17">IBT 30761</strain>
    </source>
</reference>
<dbReference type="RefSeq" id="XP_056473000.1">
    <property type="nucleotide sequence ID" value="XM_056622194.1"/>
</dbReference>
<dbReference type="AlphaFoldDB" id="A0A9W9K2S8"/>
<keyword evidence="9 14" id="KW-0560">Oxidoreductase</keyword>
<keyword evidence="11 14" id="KW-0443">Lipid metabolism</keyword>
<dbReference type="SMART" id="SM01117">
    <property type="entry name" value="Cyt-b5"/>
    <property type="match status" value="1"/>
</dbReference>
<comment type="cofactor">
    <cofactor evidence="14">
        <name>Fe(2+)</name>
        <dbReference type="ChEBI" id="CHEBI:29033"/>
    </cofactor>
    <text evidence="14">Expected to bind 2 Fe(2+) ions per subunit.</text>
</comment>
<feature type="transmembrane region" description="Helical" evidence="15">
    <location>
        <begin position="66"/>
        <end position="85"/>
    </location>
</feature>
<dbReference type="GO" id="GO:0006636">
    <property type="term" value="P:unsaturated fatty acid biosynthetic process"/>
    <property type="evidence" value="ECO:0007669"/>
    <property type="project" value="UniProtKB-UniRule"/>
</dbReference>
<sequence length="431" mass="49207">MEQAAMDKPRPGEGQKTHITHLPITLTNWYKHLNWPGIGLTILVPLHGFLLAPHTPLQWRTAIWSVMYYFWTGFGITADIYTHTLAIDEGYHRLWSHSSYRATKLLKVLLALIGGGAGEGSILWWARDHRAHHRFTDTTGDPYSVHKGLLYAHMGWLIMKQDPKRIGRTDISDLKADAVVMWQHRNYVAIVVTMAFLFPTLVSGVGWGDWKGGFVYAGILRMLFVHQATFCVNSLAHWLGEQPFDDRRSPRDHFLTALLALGEGYHNFHHGFPSDYRNATEWWQYDPTKWVIWAWARLGLAYDLKRFPAKEVQKCRLQQRKVRLDKQMADFNWGPPLEDLPVIGWKQFFEQASTMGRSWTVVSGIVHDVSGFIDEHPGGRAMIKGGIGKDASAMFQGGVYLHSRYAHQKLAQMRVAVIHDPSASELAESQD</sequence>
<dbReference type="GO" id="GO:0020037">
    <property type="term" value="F:heme binding"/>
    <property type="evidence" value="ECO:0007669"/>
    <property type="project" value="InterPro"/>
</dbReference>
<evidence type="ECO:0000313" key="17">
    <source>
        <dbReference type="EMBL" id="KAJ5091019.1"/>
    </source>
</evidence>
<evidence type="ECO:0000256" key="12">
    <source>
        <dbReference type="ARBA" id="ARBA00023136"/>
    </source>
</evidence>
<dbReference type="EMBL" id="JAPQKI010000009">
    <property type="protein sequence ID" value="KAJ5091019.1"/>
    <property type="molecule type" value="Genomic_DNA"/>
</dbReference>
<dbReference type="OrthoDB" id="10260134at2759"/>